<dbReference type="PANTHER" id="PTHR42977:SF1">
    <property type="entry name" value="BLR6576 PROTEIN"/>
    <property type="match status" value="1"/>
</dbReference>
<evidence type="ECO:0000313" key="4">
    <source>
        <dbReference type="Proteomes" id="UP000238312"/>
    </source>
</evidence>
<evidence type="ECO:0000256" key="1">
    <source>
        <dbReference type="SAM" id="MobiDB-lite"/>
    </source>
</evidence>
<protein>
    <submittedName>
        <fullName evidence="3">Pimeloyl-ACP methyl ester carboxylesterase</fullName>
    </submittedName>
</protein>
<gene>
    <name evidence="3" type="ORF">B0I32_110235</name>
</gene>
<dbReference type="Pfam" id="PF00561">
    <property type="entry name" value="Abhydrolase_1"/>
    <property type="match status" value="1"/>
</dbReference>
<dbReference type="RefSeq" id="WP_106243266.1">
    <property type="nucleotide sequence ID" value="NZ_PVNG01000010.1"/>
</dbReference>
<dbReference type="InterPro" id="IPR051340">
    <property type="entry name" value="Haloalkane_dehalogenase"/>
</dbReference>
<proteinExistence type="predicted"/>
<feature type="compositionally biased region" description="Polar residues" evidence="1">
    <location>
        <begin position="215"/>
        <end position="234"/>
    </location>
</feature>
<evidence type="ECO:0000259" key="2">
    <source>
        <dbReference type="Pfam" id="PF00561"/>
    </source>
</evidence>
<sequence length="234" mass="25876">MASVHHRYATVRGHRLFYREAGPADAPVVVLLHGFPTSSFMFRDLIPPLAGQYRVIAPDLLGFGLSDAPPADAFDHTFDALHRLTAGLLDELGVTRYAVYVPDYGAPIGWRLALADPRAITAIITQNGNGYEAGFVESFWKTVWDYQDVQTPRTEEAVRGALSLETTRWQYVTSVPDETLVSPDAWHHDYALLSRPGNDAIQFALFRDGTRPPRQRTSASCTATKATGTRRSTA</sequence>
<organism evidence="3 4">
    <name type="scientific">Nonomuraea fuscirosea</name>
    <dbReference type="NCBI Taxonomy" id="1291556"/>
    <lineage>
        <taxon>Bacteria</taxon>
        <taxon>Bacillati</taxon>
        <taxon>Actinomycetota</taxon>
        <taxon>Actinomycetes</taxon>
        <taxon>Streptosporangiales</taxon>
        <taxon>Streptosporangiaceae</taxon>
        <taxon>Nonomuraea</taxon>
    </lineage>
</organism>
<dbReference type="AlphaFoldDB" id="A0A2T0MXJ9"/>
<name>A0A2T0MXJ9_9ACTN</name>
<dbReference type="InterPro" id="IPR029058">
    <property type="entry name" value="AB_hydrolase_fold"/>
</dbReference>
<feature type="domain" description="AB hydrolase-1" evidence="2">
    <location>
        <begin position="27"/>
        <end position="140"/>
    </location>
</feature>
<dbReference type="Gene3D" id="3.40.50.1820">
    <property type="entry name" value="alpha/beta hydrolase"/>
    <property type="match status" value="1"/>
</dbReference>
<dbReference type="Proteomes" id="UP000238312">
    <property type="component" value="Unassembled WGS sequence"/>
</dbReference>
<reference evidence="3 4" key="1">
    <citation type="submission" date="2018-03" db="EMBL/GenBank/DDBJ databases">
        <title>Genomic Encyclopedia of Type Strains, Phase III (KMG-III): the genomes of soil and plant-associated and newly described type strains.</title>
        <authorList>
            <person name="Whitman W."/>
        </authorList>
    </citation>
    <scope>NUCLEOTIDE SEQUENCE [LARGE SCALE GENOMIC DNA]</scope>
    <source>
        <strain evidence="3 4">CGMCC 4.7104</strain>
    </source>
</reference>
<comment type="caution">
    <text evidence="3">The sequence shown here is derived from an EMBL/GenBank/DDBJ whole genome shotgun (WGS) entry which is preliminary data.</text>
</comment>
<dbReference type="OrthoDB" id="5431692at2"/>
<dbReference type="SUPFAM" id="SSF53474">
    <property type="entry name" value="alpha/beta-Hydrolases"/>
    <property type="match status" value="1"/>
</dbReference>
<dbReference type="GO" id="GO:0004301">
    <property type="term" value="F:epoxide hydrolase activity"/>
    <property type="evidence" value="ECO:0007669"/>
    <property type="project" value="TreeGrafter"/>
</dbReference>
<feature type="region of interest" description="Disordered" evidence="1">
    <location>
        <begin position="208"/>
        <end position="234"/>
    </location>
</feature>
<accession>A0A2T0MXJ9</accession>
<keyword evidence="4" id="KW-1185">Reference proteome</keyword>
<dbReference type="InterPro" id="IPR000073">
    <property type="entry name" value="AB_hydrolase_1"/>
</dbReference>
<dbReference type="EMBL" id="PVNG01000010">
    <property type="protein sequence ID" value="PRX63783.1"/>
    <property type="molecule type" value="Genomic_DNA"/>
</dbReference>
<evidence type="ECO:0000313" key="3">
    <source>
        <dbReference type="EMBL" id="PRX63783.1"/>
    </source>
</evidence>
<dbReference type="PANTHER" id="PTHR42977">
    <property type="entry name" value="HYDROLASE-RELATED"/>
    <property type="match status" value="1"/>
</dbReference>